<dbReference type="AlphaFoldDB" id="A0A1H8TGV2"/>
<keyword evidence="1" id="KW-1133">Transmembrane helix</keyword>
<name>A0A1H8TGV2_9ACTN</name>
<organism evidence="2 3">
    <name type="scientific">Actinacidiphila rubida</name>
    <dbReference type="NCBI Taxonomy" id="310780"/>
    <lineage>
        <taxon>Bacteria</taxon>
        <taxon>Bacillati</taxon>
        <taxon>Actinomycetota</taxon>
        <taxon>Actinomycetes</taxon>
        <taxon>Kitasatosporales</taxon>
        <taxon>Streptomycetaceae</taxon>
        <taxon>Actinacidiphila</taxon>
    </lineage>
</organism>
<dbReference type="RefSeq" id="WP_075018167.1">
    <property type="nucleotide sequence ID" value="NZ_FODD01000053.1"/>
</dbReference>
<keyword evidence="1" id="KW-0812">Transmembrane</keyword>
<gene>
    <name evidence="2" type="ORF">SAMN05216267_105311</name>
</gene>
<reference evidence="2 3" key="1">
    <citation type="submission" date="2016-10" db="EMBL/GenBank/DDBJ databases">
        <authorList>
            <person name="de Groot N.N."/>
        </authorList>
    </citation>
    <scope>NUCLEOTIDE SEQUENCE [LARGE SCALE GENOMIC DNA]</scope>
    <source>
        <strain evidence="2 3">CGMCC 4.2026</strain>
    </source>
</reference>
<dbReference type="STRING" id="310780.SAMN05216267_105311"/>
<sequence length="88" mass="9936">MSRLPNRRDEEVRRLLDTPHPAVPVDLAARAMLRGRRIVHRRRIEHSVLWALLAAAVIAGIVLTVLNWPHSTPPVPNDGTWWSPNGPD</sequence>
<protein>
    <submittedName>
        <fullName evidence="2">Uncharacterized protein</fullName>
    </submittedName>
</protein>
<evidence type="ECO:0000256" key="1">
    <source>
        <dbReference type="SAM" id="Phobius"/>
    </source>
</evidence>
<evidence type="ECO:0000313" key="2">
    <source>
        <dbReference type="EMBL" id="SEO90127.1"/>
    </source>
</evidence>
<keyword evidence="1" id="KW-0472">Membrane</keyword>
<dbReference type="EMBL" id="FODD01000053">
    <property type="protein sequence ID" value="SEO90127.1"/>
    <property type="molecule type" value="Genomic_DNA"/>
</dbReference>
<proteinExistence type="predicted"/>
<feature type="transmembrane region" description="Helical" evidence="1">
    <location>
        <begin position="47"/>
        <end position="68"/>
    </location>
</feature>
<keyword evidence="3" id="KW-1185">Reference proteome</keyword>
<evidence type="ECO:0000313" key="3">
    <source>
        <dbReference type="Proteomes" id="UP000181951"/>
    </source>
</evidence>
<accession>A0A1H8TGV2</accession>
<dbReference type="Proteomes" id="UP000181951">
    <property type="component" value="Unassembled WGS sequence"/>
</dbReference>